<name>A0A9D1J4Y8_9FIRM</name>
<feature type="transmembrane region" description="Helical" evidence="1">
    <location>
        <begin position="65"/>
        <end position="85"/>
    </location>
</feature>
<gene>
    <name evidence="2" type="ORF">IAB37_05190</name>
</gene>
<comment type="caution">
    <text evidence="2">The sequence shown here is derived from an EMBL/GenBank/DDBJ whole genome shotgun (WGS) entry which is preliminary data.</text>
</comment>
<evidence type="ECO:0000256" key="1">
    <source>
        <dbReference type="SAM" id="Phobius"/>
    </source>
</evidence>
<evidence type="ECO:0000313" key="3">
    <source>
        <dbReference type="Proteomes" id="UP000824241"/>
    </source>
</evidence>
<dbReference type="EMBL" id="DVHA01000168">
    <property type="protein sequence ID" value="HIR60953.1"/>
    <property type="molecule type" value="Genomic_DNA"/>
</dbReference>
<organism evidence="2 3">
    <name type="scientific">Candidatus Faecivivens stercoravium</name>
    <dbReference type="NCBI Taxonomy" id="2840803"/>
    <lineage>
        <taxon>Bacteria</taxon>
        <taxon>Bacillati</taxon>
        <taxon>Bacillota</taxon>
        <taxon>Clostridia</taxon>
        <taxon>Eubacteriales</taxon>
        <taxon>Oscillospiraceae</taxon>
        <taxon>Oscillospiraceae incertae sedis</taxon>
        <taxon>Candidatus Faecivivens</taxon>
    </lineage>
</organism>
<keyword evidence="1" id="KW-1133">Transmembrane helix</keyword>
<keyword evidence="1" id="KW-0812">Transmembrane</keyword>
<protein>
    <submittedName>
        <fullName evidence="2">Uncharacterized protein</fullName>
    </submittedName>
</protein>
<dbReference type="AlphaFoldDB" id="A0A9D1J4Y8"/>
<reference evidence="2" key="1">
    <citation type="submission" date="2020-10" db="EMBL/GenBank/DDBJ databases">
        <authorList>
            <person name="Gilroy R."/>
        </authorList>
    </citation>
    <scope>NUCLEOTIDE SEQUENCE</scope>
    <source>
        <strain evidence="2">CHK189-12415</strain>
    </source>
</reference>
<accession>A0A9D1J4Y8</accession>
<dbReference type="Proteomes" id="UP000824241">
    <property type="component" value="Unassembled WGS sequence"/>
</dbReference>
<feature type="transmembrane region" description="Helical" evidence="1">
    <location>
        <begin position="116"/>
        <end position="135"/>
    </location>
</feature>
<evidence type="ECO:0000313" key="2">
    <source>
        <dbReference type="EMBL" id="HIR60953.1"/>
    </source>
</evidence>
<dbReference type="PROSITE" id="PS51257">
    <property type="entry name" value="PROKAR_LIPOPROTEIN"/>
    <property type="match status" value="1"/>
</dbReference>
<feature type="transmembrane region" description="Helical" evidence="1">
    <location>
        <begin position="12"/>
        <end position="34"/>
    </location>
</feature>
<sequence>MPKVEVNPPTPNLIIGIACLFSFLAEGILSQMLLEDVYLFEWSSRNGYWFVWVGIVFSTAKRKPVLSASIAAGNLLALILGYLFARIDQFIKATQITPDMSPADIAYLLRPMDWRYWINLVLLFTIMGAALQHKYTVDGYPVWMQKLNARMKRRIGKIWDVVTRLFPG</sequence>
<proteinExistence type="predicted"/>
<keyword evidence="1" id="KW-0472">Membrane</keyword>
<reference evidence="2" key="2">
    <citation type="journal article" date="2021" name="PeerJ">
        <title>Extensive microbial diversity within the chicken gut microbiome revealed by metagenomics and culture.</title>
        <authorList>
            <person name="Gilroy R."/>
            <person name="Ravi A."/>
            <person name="Getino M."/>
            <person name="Pursley I."/>
            <person name="Horton D.L."/>
            <person name="Alikhan N.F."/>
            <person name="Baker D."/>
            <person name="Gharbi K."/>
            <person name="Hall N."/>
            <person name="Watson M."/>
            <person name="Adriaenssens E.M."/>
            <person name="Foster-Nyarko E."/>
            <person name="Jarju S."/>
            <person name="Secka A."/>
            <person name="Antonio M."/>
            <person name="Oren A."/>
            <person name="Chaudhuri R.R."/>
            <person name="La Ragione R."/>
            <person name="Hildebrand F."/>
            <person name="Pallen M.J."/>
        </authorList>
    </citation>
    <scope>NUCLEOTIDE SEQUENCE</scope>
    <source>
        <strain evidence="2">CHK189-12415</strain>
    </source>
</reference>